<dbReference type="Gene3D" id="3.30.1050.10">
    <property type="entry name" value="SCP2 sterol-binding domain"/>
    <property type="match status" value="1"/>
</dbReference>
<dbReference type="SUPFAM" id="SSF55718">
    <property type="entry name" value="SCP-like"/>
    <property type="match status" value="1"/>
</dbReference>
<dbReference type="Pfam" id="PF17668">
    <property type="entry name" value="Acetyltransf_17"/>
    <property type="match status" value="1"/>
</dbReference>
<dbReference type="Gene3D" id="3.40.630.30">
    <property type="match status" value="2"/>
</dbReference>
<keyword evidence="2" id="KW-0808">Transferase</keyword>
<dbReference type="InterPro" id="IPR036527">
    <property type="entry name" value="SCP2_sterol-bd_dom_sf"/>
</dbReference>
<name>A0A0K9GY71_9BACI</name>
<dbReference type="SUPFAM" id="SSF55729">
    <property type="entry name" value="Acyl-CoA N-acyltransferases (Nat)"/>
    <property type="match status" value="1"/>
</dbReference>
<reference evidence="3" key="1">
    <citation type="submission" date="2015-07" db="EMBL/GenBank/DDBJ databases">
        <title>Genome sequencing project for genomic taxonomy and phylogenomics of Bacillus-like bacteria.</title>
        <authorList>
            <person name="Liu B."/>
            <person name="Wang J."/>
            <person name="Zhu Y."/>
            <person name="Liu G."/>
            <person name="Chen Q."/>
            <person name="Chen Z."/>
            <person name="Lan J."/>
            <person name="Che J."/>
            <person name="Ge C."/>
            <person name="Shi H."/>
            <person name="Pan Z."/>
            <person name="Liu X."/>
        </authorList>
    </citation>
    <scope>NUCLEOTIDE SEQUENCE [LARGE SCALE GENOMIC DNA]</scope>
    <source>
        <strain evidence="3">FJAT-27997</strain>
    </source>
</reference>
<dbReference type="RefSeq" id="WP_049682893.1">
    <property type="nucleotide sequence ID" value="NZ_LFZW01000001.1"/>
</dbReference>
<dbReference type="GO" id="GO:0030649">
    <property type="term" value="P:aminoglycoside antibiotic catabolic process"/>
    <property type="evidence" value="ECO:0007669"/>
    <property type="project" value="TreeGrafter"/>
</dbReference>
<dbReference type="InterPro" id="IPR041380">
    <property type="entry name" value="Acetyltransf_17"/>
</dbReference>
<dbReference type="InterPro" id="IPR051554">
    <property type="entry name" value="Acetyltransferase_Eis"/>
</dbReference>
<protein>
    <submittedName>
        <fullName evidence="2">Acetyltransferase</fullName>
    </submittedName>
</protein>
<gene>
    <name evidence="2" type="ORF">AC625_19975</name>
</gene>
<dbReference type="InterPro" id="IPR025559">
    <property type="entry name" value="Eis_dom"/>
</dbReference>
<dbReference type="CDD" id="cd04301">
    <property type="entry name" value="NAT_SF"/>
    <property type="match status" value="1"/>
</dbReference>
<keyword evidence="3" id="KW-1185">Reference proteome</keyword>
<evidence type="ECO:0000313" key="2">
    <source>
        <dbReference type="EMBL" id="KMY51541.1"/>
    </source>
</evidence>
<dbReference type="InterPro" id="IPR016181">
    <property type="entry name" value="Acyl_CoA_acyltransferase"/>
</dbReference>
<proteinExistence type="predicted"/>
<dbReference type="PATRIC" id="fig|1679170.3.peg.4535"/>
<dbReference type="InterPro" id="IPR000182">
    <property type="entry name" value="GNAT_dom"/>
</dbReference>
<evidence type="ECO:0000259" key="1">
    <source>
        <dbReference type="PROSITE" id="PS51186"/>
    </source>
</evidence>
<dbReference type="Proteomes" id="UP000037146">
    <property type="component" value="Unassembled WGS sequence"/>
</dbReference>
<dbReference type="OrthoDB" id="9768284at2"/>
<dbReference type="Pfam" id="PF13530">
    <property type="entry name" value="SCP2_2"/>
    <property type="match status" value="1"/>
</dbReference>
<organism evidence="2 3">
    <name type="scientific">Peribacillus loiseleuriae</name>
    <dbReference type="NCBI Taxonomy" id="1679170"/>
    <lineage>
        <taxon>Bacteria</taxon>
        <taxon>Bacillati</taxon>
        <taxon>Bacillota</taxon>
        <taxon>Bacilli</taxon>
        <taxon>Bacillales</taxon>
        <taxon>Bacillaceae</taxon>
        <taxon>Peribacillus</taxon>
    </lineage>
</organism>
<dbReference type="PANTHER" id="PTHR37817:SF1">
    <property type="entry name" value="N-ACETYLTRANSFERASE EIS"/>
    <property type="match status" value="1"/>
</dbReference>
<dbReference type="EMBL" id="LFZW01000001">
    <property type="protein sequence ID" value="KMY51541.1"/>
    <property type="molecule type" value="Genomic_DNA"/>
</dbReference>
<dbReference type="GO" id="GO:0034069">
    <property type="term" value="F:aminoglycoside N-acetyltransferase activity"/>
    <property type="evidence" value="ECO:0007669"/>
    <property type="project" value="TreeGrafter"/>
</dbReference>
<dbReference type="STRING" id="1679170.AC625_19975"/>
<comment type="caution">
    <text evidence="2">The sequence shown here is derived from an EMBL/GenBank/DDBJ whole genome shotgun (WGS) entry which is preliminary data.</text>
</comment>
<dbReference type="Pfam" id="PF13527">
    <property type="entry name" value="Acetyltransf_9"/>
    <property type="match status" value="1"/>
</dbReference>
<feature type="domain" description="N-acetyltransferase" evidence="1">
    <location>
        <begin position="1"/>
        <end position="148"/>
    </location>
</feature>
<evidence type="ECO:0000313" key="3">
    <source>
        <dbReference type="Proteomes" id="UP000037146"/>
    </source>
</evidence>
<sequence>MTVFKLNENQLKEAMKLSEYAFQFQIAEDQIEERIETMKQHHQVYGINENDQLAAKFHLLPLSIYLGNNQLKMGGIAGVATYPEYRRKGFVKELLKEALFQIKDQGMSVSLLHPFSVPFYRKFGWELFSNRMKYILNKSDLIMKNHPNGTVKRLTKEDHSAEIERVYEQYAEQFNGMLVRERSWWQNSAYGNQFIAIYYDDNGNASGYFMYSVHNRKMNVTEFIALTSNARISLWNFICQHDSMVEQVEMTIFERDPLHFMLKEPRIKAELTPYFMARIVDLDAFLAQYDFQWNHIDQGLILHIEDDLLLDNQKSVQLHAGQILNAHDTDAGIHLSINTLTAVLFGYQRPRELVLAGLIAGSEACIEQLEALIPNRPPFFSDFF</sequence>
<dbReference type="PANTHER" id="PTHR37817">
    <property type="entry name" value="N-ACETYLTRANSFERASE EIS"/>
    <property type="match status" value="1"/>
</dbReference>
<accession>A0A0K9GY71</accession>
<dbReference type="PROSITE" id="PS51186">
    <property type="entry name" value="GNAT"/>
    <property type="match status" value="1"/>
</dbReference>
<dbReference type="AlphaFoldDB" id="A0A0K9GY71"/>